<dbReference type="GO" id="GO:0003684">
    <property type="term" value="F:damaged DNA binding"/>
    <property type="evidence" value="ECO:0007669"/>
    <property type="project" value="InterPro"/>
</dbReference>
<evidence type="ECO:0000313" key="9">
    <source>
        <dbReference type="EMBL" id="PIO68111.1"/>
    </source>
</evidence>
<dbReference type="GO" id="GO:0000110">
    <property type="term" value="C:nucleotide-excision repair factor 1 complex"/>
    <property type="evidence" value="ECO:0007669"/>
    <property type="project" value="TreeGrafter"/>
</dbReference>
<dbReference type="SUPFAM" id="SSF47781">
    <property type="entry name" value="RuvA domain 2-like"/>
    <property type="match status" value="1"/>
</dbReference>
<evidence type="ECO:0000256" key="1">
    <source>
        <dbReference type="ARBA" id="ARBA00004123"/>
    </source>
</evidence>
<dbReference type="CDD" id="cd22325">
    <property type="entry name" value="ERCC1_C-like"/>
    <property type="match status" value="1"/>
</dbReference>
<dbReference type="PANTHER" id="PTHR12749:SF0">
    <property type="entry name" value="DNA EXCISION REPAIR PROTEIN ERCC-1"/>
    <property type="match status" value="1"/>
</dbReference>
<dbReference type="GO" id="GO:0070914">
    <property type="term" value="P:UV-damage excision repair"/>
    <property type="evidence" value="ECO:0007669"/>
    <property type="project" value="TreeGrafter"/>
</dbReference>
<dbReference type="Pfam" id="PF03834">
    <property type="entry name" value="Rad10"/>
    <property type="match status" value="1"/>
</dbReference>
<dbReference type="NCBIfam" id="TIGR00597">
    <property type="entry name" value="rad10"/>
    <property type="match status" value="1"/>
</dbReference>
<dbReference type="GO" id="GO:0006312">
    <property type="term" value="P:mitotic recombination"/>
    <property type="evidence" value="ECO:0007669"/>
    <property type="project" value="TreeGrafter"/>
</dbReference>
<keyword evidence="3" id="KW-0227">DNA damage</keyword>
<dbReference type="Proteomes" id="UP000230423">
    <property type="component" value="Unassembled WGS sequence"/>
</dbReference>
<evidence type="ECO:0000259" key="8">
    <source>
        <dbReference type="Pfam" id="PF03834"/>
    </source>
</evidence>
<reference evidence="9 10" key="1">
    <citation type="submission" date="2015-09" db="EMBL/GenBank/DDBJ databases">
        <title>Draft genome of the parasitic nematode Teladorsagia circumcincta isolate WARC Sus (inbred).</title>
        <authorList>
            <person name="Mitreva M."/>
        </authorList>
    </citation>
    <scope>NUCLEOTIDE SEQUENCE [LARGE SCALE GENOMIC DNA]</scope>
    <source>
        <strain evidence="9 10">S</strain>
    </source>
</reference>
<dbReference type="InterPro" id="IPR011335">
    <property type="entry name" value="Restrct_endonuc-II-like"/>
</dbReference>
<organism evidence="9 10">
    <name type="scientific">Teladorsagia circumcincta</name>
    <name type="common">Brown stomach worm</name>
    <name type="synonym">Ostertagia circumcincta</name>
    <dbReference type="NCBI Taxonomy" id="45464"/>
    <lineage>
        <taxon>Eukaryota</taxon>
        <taxon>Metazoa</taxon>
        <taxon>Ecdysozoa</taxon>
        <taxon>Nematoda</taxon>
        <taxon>Chromadorea</taxon>
        <taxon>Rhabditida</taxon>
        <taxon>Rhabditina</taxon>
        <taxon>Rhabditomorpha</taxon>
        <taxon>Strongyloidea</taxon>
        <taxon>Trichostrongylidae</taxon>
        <taxon>Teladorsagia</taxon>
    </lineage>
</organism>
<keyword evidence="5" id="KW-0234">DNA repair</keyword>
<dbReference type="GO" id="GO:0003697">
    <property type="term" value="F:single-stranded DNA binding"/>
    <property type="evidence" value="ECO:0007669"/>
    <property type="project" value="TreeGrafter"/>
</dbReference>
<evidence type="ECO:0000256" key="3">
    <source>
        <dbReference type="ARBA" id="ARBA00022763"/>
    </source>
</evidence>
<name>A0A2G9UD20_TELCI</name>
<dbReference type="Gene3D" id="3.40.50.10130">
    <property type="match status" value="1"/>
</dbReference>
<dbReference type="OrthoDB" id="10262814at2759"/>
<dbReference type="GO" id="GO:0006302">
    <property type="term" value="P:double-strand break repair"/>
    <property type="evidence" value="ECO:0007669"/>
    <property type="project" value="UniProtKB-ARBA"/>
</dbReference>
<comment type="subcellular location">
    <subcellularLocation>
        <location evidence="1">Nucleus</location>
    </subcellularLocation>
</comment>
<sequence length="308" mass="34365">MIADTDHANGIEAPLADAPHPYPQSQTYKELQEKKKEEEEIQAERFPTCAVCFHENELGVDNQNAPRADFFPTSDAADCTISFSSRAVSLTHVPGLGSSGGGAGSRLIVNRRRQEGNPVLKYVRNVRYEWGDIGPDFECGSTCGVLYLALKYHKLHPNYILTRLSGKEENKYACRILLTLCNVDEPRHTLRELNLLCYRMDWTLVLCYSVEEAAEYIENLKLSDTRDPTFKKPVFVPVDEKSALQNAAVGILTGARSVTKADAQRLLFNFGTLKAISEASEEQLALCPGLGPIRAKNLYNYLRTPFTS</sequence>
<dbReference type="SUPFAM" id="SSF52980">
    <property type="entry name" value="Restriction endonuclease-like"/>
    <property type="match status" value="1"/>
</dbReference>
<dbReference type="InterPro" id="IPR047260">
    <property type="entry name" value="ERCC1-like_central_dom"/>
</dbReference>
<dbReference type="InterPro" id="IPR010994">
    <property type="entry name" value="RuvA_2-like"/>
</dbReference>
<feature type="region of interest" description="Disordered" evidence="7">
    <location>
        <begin position="1"/>
        <end position="40"/>
    </location>
</feature>
<dbReference type="InterPro" id="IPR004579">
    <property type="entry name" value="ERCC1/RAD10/SWI10"/>
</dbReference>
<comment type="similarity">
    <text evidence="2">Belongs to the ERCC1/RAD10/SWI10 family.</text>
</comment>
<gene>
    <name evidence="9" type="ORF">TELCIR_10112</name>
</gene>
<dbReference type="Pfam" id="PF14520">
    <property type="entry name" value="HHH_5"/>
    <property type="match status" value="1"/>
</dbReference>
<evidence type="ECO:0000256" key="4">
    <source>
        <dbReference type="ARBA" id="ARBA00023125"/>
    </source>
</evidence>
<dbReference type="PANTHER" id="PTHR12749">
    <property type="entry name" value="EXCISION REPAIR CROSS-COMPLEMENTING 1 ERCC1"/>
    <property type="match status" value="1"/>
</dbReference>
<feature type="domain" description="ERCC1-like central" evidence="8">
    <location>
        <begin position="108"/>
        <end position="221"/>
    </location>
</feature>
<keyword evidence="4" id="KW-0238">DNA-binding</keyword>
<evidence type="ECO:0000256" key="7">
    <source>
        <dbReference type="SAM" id="MobiDB-lite"/>
    </source>
</evidence>
<dbReference type="AlphaFoldDB" id="A0A2G9UD20"/>
<dbReference type="Gene3D" id="1.10.150.20">
    <property type="entry name" value="5' to 3' exonuclease, C-terminal subdomain"/>
    <property type="match status" value="1"/>
</dbReference>
<protein>
    <submittedName>
        <fullName evidence="9">DNA repair protein rad10</fullName>
    </submittedName>
</protein>
<keyword evidence="10" id="KW-1185">Reference proteome</keyword>
<proteinExistence type="inferred from homology"/>
<dbReference type="GO" id="GO:0070522">
    <property type="term" value="C:ERCC4-ERCC1 complex"/>
    <property type="evidence" value="ECO:0007669"/>
    <property type="project" value="TreeGrafter"/>
</dbReference>
<evidence type="ECO:0000256" key="6">
    <source>
        <dbReference type="ARBA" id="ARBA00023242"/>
    </source>
</evidence>
<accession>A0A2G9UD20</accession>
<evidence type="ECO:0000256" key="2">
    <source>
        <dbReference type="ARBA" id="ARBA00008283"/>
    </source>
</evidence>
<evidence type="ECO:0000256" key="5">
    <source>
        <dbReference type="ARBA" id="ARBA00023204"/>
    </source>
</evidence>
<evidence type="ECO:0000313" key="10">
    <source>
        <dbReference type="Proteomes" id="UP000230423"/>
    </source>
</evidence>
<dbReference type="EMBL" id="KZ347253">
    <property type="protein sequence ID" value="PIO68111.1"/>
    <property type="molecule type" value="Genomic_DNA"/>
</dbReference>
<keyword evidence="6" id="KW-0539">Nucleus</keyword>